<evidence type="ECO:0000313" key="7">
    <source>
        <dbReference type="Ensembl" id="ENSEEEP00000022640.2"/>
    </source>
</evidence>
<evidence type="ECO:0000256" key="3">
    <source>
        <dbReference type="ARBA" id="ARBA00022525"/>
    </source>
</evidence>
<keyword evidence="2" id="KW-0202">Cytokine</keyword>
<dbReference type="Ensembl" id="ENSEEET00000022890.2">
    <property type="protein sequence ID" value="ENSEEEP00000022640.2"/>
    <property type="gene ID" value="ENSEEEG00000010996.2"/>
</dbReference>
<dbReference type="GeneTree" id="ENSGT00940000182588"/>
<protein>
    <submittedName>
        <fullName evidence="7">Uncharacterized protein</fullName>
    </submittedName>
</protein>
<evidence type="ECO:0000256" key="2">
    <source>
        <dbReference type="ARBA" id="ARBA00022514"/>
    </source>
</evidence>
<dbReference type="GO" id="GO:0051607">
    <property type="term" value="P:defense response to virus"/>
    <property type="evidence" value="ECO:0007669"/>
    <property type="project" value="UniProtKB-KW"/>
</dbReference>
<keyword evidence="3" id="KW-0964">Secreted</keyword>
<dbReference type="AlphaFoldDB" id="A0A4W4FFP6"/>
<evidence type="ECO:0000256" key="1">
    <source>
        <dbReference type="ARBA" id="ARBA00004613"/>
    </source>
</evidence>
<reference evidence="8" key="2">
    <citation type="journal article" date="2017" name="Sci. Adv.">
        <title>A tail of two voltages: Proteomic comparison of the three electric organs of the electric eel.</title>
        <authorList>
            <person name="Traeger L.L."/>
            <person name="Sabat G."/>
            <person name="Barrett-Wilt G.A."/>
            <person name="Wells G.B."/>
            <person name="Sussman M.R."/>
        </authorList>
    </citation>
    <scope>NUCLEOTIDE SEQUENCE [LARGE SCALE GENOMIC DNA]</scope>
</reference>
<evidence type="ECO:0000256" key="5">
    <source>
        <dbReference type="ARBA" id="ARBA00023157"/>
    </source>
</evidence>
<dbReference type="GO" id="GO:0005615">
    <property type="term" value="C:extracellular space"/>
    <property type="evidence" value="ECO:0007669"/>
    <property type="project" value="UniProtKB-KW"/>
</dbReference>
<keyword evidence="8" id="KW-1185">Reference proteome</keyword>
<reference evidence="7" key="5">
    <citation type="submission" date="2025-09" db="UniProtKB">
        <authorList>
            <consortium name="Ensembl"/>
        </authorList>
    </citation>
    <scope>IDENTIFICATION</scope>
</reference>
<dbReference type="SUPFAM" id="SSF47266">
    <property type="entry name" value="4-helical cytokines"/>
    <property type="match status" value="1"/>
</dbReference>
<dbReference type="InterPro" id="IPR009079">
    <property type="entry name" value="4_helix_cytokine-like_core"/>
</dbReference>
<dbReference type="Proteomes" id="UP000314983">
    <property type="component" value="Chromosome 4"/>
</dbReference>
<dbReference type="Pfam" id="PF00143">
    <property type="entry name" value="Interferon"/>
    <property type="match status" value="1"/>
</dbReference>
<keyword evidence="5" id="KW-1015">Disulfide bond</keyword>
<feature type="signal peptide" evidence="6">
    <location>
        <begin position="1"/>
        <end position="23"/>
    </location>
</feature>
<reference evidence="7" key="3">
    <citation type="submission" date="2020-05" db="EMBL/GenBank/DDBJ databases">
        <title>Electrophorus electricus (electric eel) genome, fEleEle1, primary haplotype.</title>
        <authorList>
            <person name="Myers G."/>
            <person name="Meyer A."/>
            <person name="Fedrigo O."/>
            <person name="Formenti G."/>
            <person name="Rhie A."/>
            <person name="Tracey A."/>
            <person name="Sims Y."/>
            <person name="Jarvis E.D."/>
        </authorList>
    </citation>
    <scope>NUCLEOTIDE SEQUENCE [LARGE SCALE GENOMIC DNA]</scope>
</reference>
<accession>A0A4W4FFP6</accession>
<dbReference type="Gene3D" id="1.20.1250.10">
    <property type="match status" value="1"/>
</dbReference>
<reference evidence="8" key="1">
    <citation type="journal article" date="2014" name="Science">
        <title>Nonhuman genetics. Genomic basis for the convergent evolution of electric organs.</title>
        <authorList>
            <person name="Gallant J.R."/>
            <person name="Traeger L.L."/>
            <person name="Volkening J.D."/>
            <person name="Moffett H."/>
            <person name="Chen P.H."/>
            <person name="Novina C.D."/>
            <person name="Phillips G.N.Jr."/>
            <person name="Anand R."/>
            <person name="Wells G.B."/>
            <person name="Pinch M."/>
            <person name="Guth R."/>
            <person name="Unguez G.A."/>
            <person name="Albert J.S."/>
            <person name="Zakon H.H."/>
            <person name="Samanta M.P."/>
            <person name="Sussman M.R."/>
        </authorList>
    </citation>
    <scope>NUCLEOTIDE SEQUENCE [LARGE SCALE GENOMIC DNA]</scope>
</reference>
<proteinExistence type="predicted"/>
<evidence type="ECO:0000256" key="6">
    <source>
        <dbReference type="SAM" id="SignalP"/>
    </source>
</evidence>
<organism evidence="7 8">
    <name type="scientific">Electrophorus electricus</name>
    <name type="common">Electric eel</name>
    <name type="synonym">Gymnotus electricus</name>
    <dbReference type="NCBI Taxonomy" id="8005"/>
    <lineage>
        <taxon>Eukaryota</taxon>
        <taxon>Metazoa</taxon>
        <taxon>Chordata</taxon>
        <taxon>Craniata</taxon>
        <taxon>Vertebrata</taxon>
        <taxon>Euteleostomi</taxon>
        <taxon>Actinopterygii</taxon>
        <taxon>Neopterygii</taxon>
        <taxon>Teleostei</taxon>
        <taxon>Ostariophysi</taxon>
        <taxon>Gymnotiformes</taxon>
        <taxon>Gymnotoidei</taxon>
        <taxon>Gymnotidae</taxon>
        <taxon>Electrophorus</taxon>
    </lineage>
</organism>
<reference evidence="7" key="4">
    <citation type="submission" date="2025-08" db="UniProtKB">
        <authorList>
            <consortium name="Ensembl"/>
        </authorList>
    </citation>
    <scope>IDENTIFICATION</scope>
</reference>
<gene>
    <name evidence="7" type="primary">LOC113587843</name>
</gene>
<keyword evidence="6" id="KW-0732">Signal</keyword>
<comment type="subcellular location">
    <subcellularLocation>
        <location evidence="1">Secreted</location>
    </subcellularLocation>
</comment>
<sequence length="189" mass="21854">MNAKHMWICLFLVFYSAQSPCTACTWITSGEYRIKSKESLSQLLRAPHNCFTITVLRLNAFEETVVSFHVLTFATQFILVQADDQVKFLAEVTEQISELFNADLDAVKWKEQALDHFLSILKGRQLKELKNCVSVQKEYYSPTCPCRNYSADSWEQIRRLVRSHLMRMDIIASNLKSAMDSQVKSNLFI</sequence>
<dbReference type="GO" id="GO:0005125">
    <property type="term" value="F:cytokine activity"/>
    <property type="evidence" value="ECO:0007669"/>
    <property type="project" value="UniProtKB-KW"/>
</dbReference>
<dbReference type="STRING" id="8005.ENSEEEP00000022640"/>
<evidence type="ECO:0000256" key="4">
    <source>
        <dbReference type="ARBA" id="ARBA00023118"/>
    </source>
</evidence>
<dbReference type="GO" id="GO:0005126">
    <property type="term" value="F:cytokine receptor binding"/>
    <property type="evidence" value="ECO:0007669"/>
    <property type="project" value="InterPro"/>
</dbReference>
<dbReference type="InterPro" id="IPR000471">
    <property type="entry name" value="Interferon_alpha/beta/delta"/>
</dbReference>
<keyword evidence="4" id="KW-0051">Antiviral defense</keyword>
<feature type="chain" id="PRO_5044292586" evidence="6">
    <location>
        <begin position="24"/>
        <end position="189"/>
    </location>
</feature>
<name>A0A4W4FFP6_ELEEL</name>
<evidence type="ECO:0000313" key="8">
    <source>
        <dbReference type="Proteomes" id="UP000314983"/>
    </source>
</evidence>